<dbReference type="EMBL" id="CAXHTA020000001">
    <property type="protein sequence ID" value="CAL5218712.1"/>
    <property type="molecule type" value="Genomic_DNA"/>
</dbReference>
<organism evidence="2 3">
    <name type="scientific">Coccomyxa viridis</name>
    <dbReference type="NCBI Taxonomy" id="1274662"/>
    <lineage>
        <taxon>Eukaryota</taxon>
        <taxon>Viridiplantae</taxon>
        <taxon>Chlorophyta</taxon>
        <taxon>core chlorophytes</taxon>
        <taxon>Trebouxiophyceae</taxon>
        <taxon>Trebouxiophyceae incertae sedis</taxon>
        <taxon>Coccomyxaceae</taxon>
        <taxon>Coccomyxa</taxon>
    </lineage>
</organism>
<feature type="region of interest" description="Disordered" evidence="1">
    <location>
        <begin position="398"/>
        <end position="522"/>
    </location>
</feature>
<feature type="compositionally biased region" description="Basic and acidic residues" evidence="1">
    <location>
        <begin position="487"/>
        <end position="499"/>
    </location>
</feature>
<evidence type="ECO:0000313" key="2">
    <source>
        <dbReference type="EMBL" id="CAL5218712.1"/>
    </source>
</evidence>
<proteinExistence type="predicted"/>
<feature type="compositionally biased region" description="Low complexity" evidence="1">
    <location>
        <begin position="427"/>
        <end position="440"/>
    </location>
</feature>
<evidence type="ECO:0000256" key="1">
    <source>
        <dbReference type="SAM" id="MobiDB-lite"/>
    </source>
</evidence>
<name>A0ABP1FMB4_9CHLO</name>
<feature type="compositionally biased region" description="Low complexity" evidence="1">
    <location>
        <begin position="448"/>
        <end position="483"/>
    </location>
</feature>
<evidence type="ECO:0000313" key="3">
    <source>
        <dbReference type="Proteomes" id="UP001497392"/>
    </source>
</evidence>
<reference evidence="2 3" key="1">
    <citation type="submission" date="2024-06" db="EMBL/GenBank/DDBJ databases">
        <authorList>
            <person name="Kraege A."/>
            <person name="Thomma B."/>
        </authorList>
    </citation>
    <scope>NUCLEOTIDE SEQUENCE [LARGE SCALE GENOMIC DNA]</scope>
</reference>
<sequence>MSITLDMGLNDFQGHGRDNSGRLTRRTWLFAISLGSTFMMSLAMESIRERRIAVESFAGFVFLGVPHRCSKKATLDRHALRHKRLLGQLAEGSAYLESLPTKFMEQLQRQKEHGRPWHILSFVQTKPFLRGIGEAASRKSAAEYANEIQYCDVAHIDACHIRDSEEAAFKILGQFMKAAESSPLGSFEQTSVALGAPLHQLEGVEGRLTAHAHIAGVGDAVVASTRLQAHGQGVGLTPLAAAGSIGKREVASPQVLNIDGIWVLSPEGGSLSQLVLVTGSGIAMAELQLWEGSGIRCISPLDASDAEHLGAAWILAAGRALAPRLEAVVQLGTEQNVSLPWLVPLGDMARAGHWGMSCVEEPPSPKESAARAVAGTRRAEADSLIRFLQGAELKGPMSEEQYNAATRPEKRKVFLHRRRQSSQQWGSAAAPDQQQDQSPQHIQNLQSQTQHGQHQAAAAVQQQTGGHLAAAGSPTSGVPSSSGEQSVAKRESAAEKERAGASAGITPTSPEHPPPLQARSSSFIREMVGAAVRLLG</sequence>
<keyword evidence="3" id="KW-1185">Reference proteome</keyword>
<protein>
    <submittedName>
        <fullName evidence="2">G424 protein</fullName>
    </submittedName>
</protein>
<comment type="caution">
    <text evidence="2">The sequence shown here is derived from an EMBL/GenBank/DDBJ whole genome shotgun (WGS) entry which is preliminary data.</text>
</comment>
<accession>A0ABP1FMB4</accession>
<gene>
    <name evidence="2" type="primary">g424</name>
    <name evidence="2" type="ORF">VP750_LOCUS371</name>
</gene>
<dbReference type="Proteomes" id="UP001497392">
    <property type="component" value="Unassembled WGS sequence"/>
</dbReference>